<organism evidence="1 2">
    <name type="scientific">Niastella vici</name>
    <dbReference type="NCBI Taxonomy" id="1703345"/>
    <lineage>
        <taxon>Bacteria</taxon>
        <taxon>Pseudomonadati</taxon>
        <taxon>Bacteroidota</taxon>
        <taxon>Chitinophagia</taxon>
        <taxon>Chitinophagales</taxon>
        <taxon>Chitinophagaceae</taxon>
        <taxon>Niastella</taxon>
    </lineage>
</organism>
<name>A0A1V9G4Q6_9BACT</name>
<proteinExistence type="predicted"/>
<evidence type="ECO:0000313" key="1">
    <source>
        <dbReference type="EMBL" id="OQP65446.1"/>
    </source>
</evidence>
<dbReference type="STRING" id="1703345.A3860_17430"/>
<dbReference type="Proteomes" id="UP000192796">
    <property type="component" value="Unassembled WGS sequence"/>
</dbReference>
<dbReference type="RefSeq" id="WP_081146281.1">
    <property type="nucleotide sequence ID" value="NZ_LVYD01000024.1"/>
</dbReference>
<sequence>MDNIQVLKFDLEEIKKSASGIFDNPIYDALLHIAYSMFGKSSVSVDKEQFLSLIRSICILALAQINAKPTSSAILYLLNMLFRNRQISVTSL</sequence>
<keyword evidence="2" id="KW-1185">Reference proteome</keyword>
<evidence type="ECO:0000313" key="2">
    <source>
        <dbReference type="Proteomes" id="UP000192796"/>
    </source>
</evidence>
<protein>
    <submittedName>
        <fullName evidence="1">Uncharacterized protein</fullName>
    </submittedName>
</protein>
<comment type="caution">
    <text evidence="1">The sequence shown here is derived from an EMBL/GenBank/DDBJ whole genome shotgun (WGS) entry which is preliminary data.</text>
</comment>
<dbReference type="EMBL" id="LVYD01000024">
    <property type="protein sequence ID" value="OQP65446.1"/>
    <property type="molecule type" value="Genomic_DNA"/>
</dbReference>
<accession>A0A1V9G4Q6</accession>
<dbReference type="AlphaFoldDB" id="A0A1V9G4Q6"/>
<gene>
    <name evidence="1" type="ORF">A3860_17430</name>
</gene>
<reference evidence="1 2" key="1">
    <citation type="submission" date="2016-03" db="EMBL/GenBank/DDBJ databases">
        <title>Niastella vici sp. nov., isolated from farmland soil.</title>
        <authorList>
            <person name="Chen L."/>
            <person name="Wang D."/>
            <person name="Yang S."/>
            <person name="Wang G."/>
        </authorList>
    </citation>
    <scope>NUCLEOTIDE SEQUENCE [LARGE SCALE GENOMIC DNA]</scope>
    <source>
        <strain evidence="1 2">DJ57</strain>
    </source>
</reference>